<dbReference type="PROSITE" id="PS50011">
    <property type="entry name" value="PROTEIN_KINASE_DOM"/>
    <property type="match status" value="1"/>
</dbReference>
<comment type="caution">
    <text evidence="11">The sequence shown here is derived from an EMBL/GenBank/DDBJ whole genome shotgun (WGS) entry which is preliminary data.</text>
</comment>
<feature type="domain" description="Protein kinase" evidence="10">
    <location>
        <begin position="18"/>
        <end position="289"/>
    </location>
</feature>
<evidence type="ECO:0000313" key="12">
    <source>
        <dbReference type="Proteomes" id="UP000654482"/>
    </source>
</evidence>
<keyword evidence="9" id="KW-0175">Coiled coil</keyword>
<keyword evidence="3" id="KW-0808">Transferase</keyword>
<dbReference type="PANTHER" id="PTHR24363:SF0">
    <property type="entry name" value="SERINE_THREONINE KINASE LIKE DOMAIN CONTAINING 1"/>
    <property type="match status" value="1"/>
</dbReference>
<dbReference type="Gene3D" id="3.30.200.20">
    <property type="entry name" value="Phosphorylase Kinase, domain 1"/>
    <property type="match status" value="1"/>
</dbReference>
<dbReference type="GO" id="GO:0005524">
    <property type="term" value="F:ATP binding"/>
    <property type="evidence" value="ECO:0007669"/>
    <property type="project" value="UniProtKB-KW"/>
</dbReference>
<dbReference type="Gene3D" id="1.10.510.10">
    <property type="entry name" value="Transferase(Phosphotransferase) domain 1"/>
    <property type="match status" value="1"/>
</dbReference>
<evidence type="ECO:0000256" key="4">
    <source>
        <dbReference type="ARBA" id="ARBA00022741"/>
    </source>
</evidence>
<feature type="coiled-coil region" evidence="9">
    <location>
        <begin position="387"/>
        <end position="418"/>
    </location>
</feature>
<comment type="catalytic activity">
    <reaction evidence="7">
        <text>L-threonyl-[protein] + ATP = O-phospho-L-threonyl-[protein] + ADP + H(+)</text>
        <dbReference type="Rhea" id="RHEA:46608"/>
        <dbReference type="Rhea" id="RHEA-COMP:11060"/>
        <dbReference type="Rhea" id="RHEA-COMP:11605"/>
        <dbReference type="ChEBI" id="CHEBI:15378"/>
        <dbReference type="ChEBI" id="CHEBI:30013"/>
        <dbReference type="ChEBI" id="CHEBI:30616"/>
        <dbReference type="ChEBI" id="CHEBI:61977"/>
        <dbReference type="ChEBI" id="CHEBI:456216"/>
        <dbReference type="EC" id="2.7.11.1"/>
    </reaction>
</comment>
<comment type="catalytic activity">
    <reaction evidence="8">
        <text>L-seryl-[protein] + ATP = O-phospho-L-seryl-[protein] + ADP + H(+)</text>
        <dbReference type="Rhea" id="RHEA:17989"/>
        <dbReference type="Rhea" id="RHEA-COMP:9863"/>
        <dbReference type="Rhea" id="RHEA-COMP:11604"/>
        <dbReference type="ChEBI" id="CHEBI:15378"/>
        <dbReference type="ChEBI" id="CHEBI:29999"/>
        <dbReference type="ChEBI" id="CHEBI:30616"/>
        <dbReference type="ChEBI" id="CHEBI:83421"/>
        <dbReference type="ChEBI" id="CHEBI:456216"/>
        <dbReference type="EC" id="2.7.11.1"/>
    </reaction>
</comment>
<dbReference type="InterPro" id="IPR011009">
    <property type="entry name" value="Kinase-like_dom_sf"/>
</dbReference>
<evidence type="ECO:0000256" key="9">
    <source>
        <dbReference type="SAM" id="Coils"/>
    </source>
</evidence>
<evidence type="ECO:0000313" key="11">
    <source>
        <dbReference type="EMBL" id="MBE9116988.1"/>
    </source>
</evidence>
<accession>A0A8J7DYX8</accession>
<dbReference type="PROSITE" id="PS00109">
    <property type="entry name" value="PROTEIN_KINASE_TYR"/>
    <property type="match status" value="1"/>
</dbReference>
<protein>
    <recommendedName>
        <fullName evidence="1">non-specific serine/threonine protein kinase</fullName>
        <ecNumber evidence="1">2.7.11.1</ecNumber>
    </recommendedName>
</protein>
<evidence type="ECO:0000256" key="6">
    <source>
        <dbReference type="ARBA" id="ARBA00022840"/>
    </source>
</evidence>
<dbReference type="Proteomes" id="UP000654482">
    <property type="component" value="Unassembled WGS sequence"/>
</dbReference>
<keyword evidence="6" id="KW-0067">ATP-binding</keyword>
<organism evidence="11 12">
    <name type="scientific">Lusitaniella coriacea LEGE 07157</name>
    <dbReference type="NCBI Taxonomy" id="945747"/>
    <lineage>
        <taxon>Bacteria</taxon>
        <taxon>Bacillati</taxon>
        <taxon>Cyanobacteriota</taxon>
        <taxon>Cyanophyceae</taxon>
        <taxon>Spirulinales</taxon>
        <taxon>Lusitaniellaceae</taxon>
        <taxon>Lusitaniella</taxon>
    </lineage>
</organism>
<evidence type="ECO:0000256" key="3">
    <source>
        <dbReference type="ARBA" id="ARBA00022679"/>
    </source>
</evidence>
<dbReference type="EMBL" id="JADEWZ010000019">
    <property type="protein sequence ID" value="MBE9116988.1"/>
    <property type="molecule type" value="Genomic_DNA"/>
</dbReference>
<keyword evidence="2" id="KW-0723">Serine/threonine-protein kinase</keyword>
<dbReference type="InterPro" id="IPR000719">
    <property type="entry name" value="Prot_kinase_dom"/>
</dbReference>
<reference evidence="11" key="1">
    <citation type="submission" date="2020-10" db="EMBL/GenBank/DDBJ databases">
        <authorList>
            <person name="Castelo-Branco R."/>
            <person name="Eusebio N."/>
            <person name="Adriana R."/>
            <person name="Vieira A."/>
            <person name="Brugerolle De Fraissinette N."/>
            <person name="Rezende De Castro R."/>
            <person name="Schneider M.P."/>
            <person name="Vasconcelos V."/>
            <person name="Leao P.N."/>
        </authorList>
    </citation>
    <scope>NUCLEOTIDE SEQUENCE</scope>
    <source>
        <strain evidence="11">LEGE 07157</strain>
    </source>
</reference>
<dbReference type="PANTHER" id="PTHR24363">
    <property type="entry name" value="SERINE/THREONINE PROTEIN KINASE"/>
    <property type="match status" value="1"/>
</dbReference>
<dbReference type="CDD" id="cd14014">
    <property type="entry name" value="STKc_PknB_like"/>
    <property type="match status" value="1"/>
</dbReference>
<dbReference type="Pfam" id="PF00069">
    <property type="entry name" value="Pkinase"/>
    <property type="match status" value="1"/>
</dbReference>
<feature type="coiled-coil region" evidence="9">
    <location>
        <begin position="449"/>
        <end position="523"/>
    </location>
</feature>
<dbReference type="AlphaFoldDB" id="A0A8J7DYX8"/>
<dbReference type="GO" id="GO:0004674">
    <property type="term" value="F:protein serine/threonine kinase activity"/>
    <property type="evidence" value="ECO:0007669"/>
    <property type="project" value="UniProtKB-KW"/>
</dbReference>
<evidence type="ECO:0000256" key="2">
    <source>
        <dbReference type="ARBA" id="ARBA00022527"/>
    </source>
</evidence>
<evidence type="ECO:0000256" key="5">
    <source>
        <dbReference type="ARBA" id="ARBA00022777"/>
    </source>
</evidence>
<evidence type="ECO:0000256" key="1">
    <source>
        <dbReference type="ARBA" id="ARBA00012513"/>
    </source>
</evidence>
<keyword evidence="5 11" id="KW-0418">Kinase</keyword>
<name>A0A8J7DYX8_9CYAN</name>
<proteinExistence type="predicted"/>
<evidence type="ECO:0000259" key="10">
    <source>
        <dbReference type="PROSITE" id="PS50011"/>
    </source>
</evidence>
<keyword evidence="4" id="KW-0547">Nucleotide-binding</keyword>
<gene>
    <name evidence="11" type="ORF">IQ249_13865</name>
</gene>
<keyword evidence="12" id="KW-1185">Reference proteome</keyword>
<dbReference type="EC" id="2.7.11.1" evidence="1"/>
<evidence type="ECO:0000256" key="7">
    <source>
        <dbReference type="ARBA" id="ARBA00047899"/>
    </source>
</evidence>
<dbReference type="SUPFAM" id="SSF56112">
    <property type="entry name" value="Protein kinase-like (PK-like)"/>
    <property type="match status" value="1"/>
</dbReference>
<evidence type="ECO:0000256" key="8">
    <source>
        <dbReference type="ARBA" id="ARBA00048679"/>
    </source>
</evidence>
<dbReference type="InterPro" id="IPR008266">
    <property type="entry name" value="Tyr_kinase_AS"/>
</dbReference>
<sequence>MVKASVELASGTLIDNRYRIQKLLGSGGLGRTYLVTDERRFDEQCVLKEFVPTRRDPEGLEKARLLFQREAKVLHQLAHPQIPKFLAWFEEKQRLFLVQEYLEGKNYLTLLNERKQEGKKFSEAEILRWLQALLPVLDYIHRTGVIHRDISPDNIMLPTGEGETGEALPVLIDFGVVKQAIAGNRDSASSSGKPTAFVGKVGYSPPEQLHFGQCYPSSDLYALAASAVVLLTGKLPSQLFDCTAMEWQWRDRAQIGETLGGILDKMLIQKPQFRYPSAADVLSALSPVVPSRSWFPLIANPKSTAVIPASPASKTPRLQQSPEGIALSPQHRRNAIILGSVTLFCLGLLGIGWHSPYISWICKPFNYCARDREFQELYQQTLDDGTKARLQTQKAETLKTLETARDRLQQAVLKLETVPKDVTVYPEAQQMLAYYRHELERVDLRLTREQTAAKQLEAIEKQAKKIERQIEAAASKRELERARSRWKKLLLQLKQIPNNTSSSDRARTLRDRYENRLSDLEAQIERTPDFATRRVLLQSEDSIPLRSMNFPENSWEQ</sequence>